<proteinExistence type="inferred from homology"/>
<evidence type="ECO:0000256" key="5">
    <source>
        <dbReference type="ARBA" id="ARBA00023277"/>
    </source>
</evidence>
<dbReference type="NCBIfam" id="NF006600">
    <property type="entry name" value="PRK09140.1"/>
    <property type="match status" value="1"/>
</dbReference>
<evidence type="ECO:0000313" key="6">
    <source>
        <dbReference type="EMBL" id="KAA0589016.1"/>
    </source>
</evidence>
<dbReference type="Proteomes" id="UP000324927">
    <property type="component" value="Unassembled WGS sequence"/>
</dbReference>
<evidence type="ECO:0000313" key="7">
    <source>
        <dbReference type="Proteomes" id="UP000324927"/>
    </source>
</evidence>
<evidence type="ECO:0000256" key="1">
    <source>
        <dbReference type="ARBA" id="ARBA00004761"/>
    </source>
</evidence>
<name>A0A5A9G3X1_AZOLI</name>
<dbReference type="GO" id="GO:0008674">
    <property type="term" value="F:2-dehydro-3-deoxy-6-phosphogalactonate aldolase activity"/>
    <property type="evidence" value="ECO:0007669"/>
    <property type="project" value="UniProtKB-EC"/>
</dbReference>
<organism evidence="6 7">
    <name type="scientific">Azospirillum lipoferum</name>
    <dbReference type="NCBI Taxonomy" id="193"/>
    <lineage>
        <taxon>Bacteria</taxon>
        <taxon>Pseudomonadati</taxon>
        <taxon>Pseudomonadota</taxon>
        <taxon>Alphaproteobacteria</taxon>
        <taxon>Rhodospirillales</taxon>
        <taxon>Azospirillaceae</taxon>
        <taxon>Azospirillum</taxon>
    </lineage>
</organism>
<dbReference type="Pfam" id="PF01081">
    <property type="entry name" value="Aldolase"/>
    <property type="match status" value="1"/>
</dbReference>
<comment type="similarity">
    <text evidence="2">Belongs to the KHG/KDPG aldolase family.</text>
</comment>
<reference evidence="6 7" key="1">
    <citation type="submission" date="2019-08" db="EMBL/GenBank/DDBJ databases">
        <authorList>
            <person name="Grouzdev D."/>
            <person name="Tikhonova E."/>
            <person name="Kravchenko I."/>
        </authorList>
    </citation>
    <scope>NUCLEOTIDE SEQUENCE [LARGE SCALE GENOMIC DNA]</scope>
    <source>
        <strain evidence="6 7">59b</strain>
    </source>
</reference>
<dbReference type="CDD" id="cd00452">
    <property type="entry name" value="KDPG_aldolase"/>
    <property type="match status" value="1"/>
</dbReference>
<dbReference type="InterPro" id="IPR000887">
    <property type="entry name" value="Aldlse_KDPG_KHG"/>
</dbReference>
<protein>
    <submittedName>
        <fullName evidence="6">2-dehydro-3-deoxy-6-phosphogalactonate aldolase</fullName>
        <ecNumber evidence="6">4.1.2.21</ecNumber>
    </submittedName>
</protein>
<keyword evidence="5" id="KW-0119">Carbohydrate metabolism</keyword>
<comment type="subunit">
    <text evidence="3">Homotrimer.</text>
</comment>
<accession>A0A5A9G3X1</accession>
<dbReference type="EMBL" id="VTTN01000025">
    <property type="protein sequence ID" value="KAA0589016.1"/>
    <property type="molecule type" value="Genomic_DNA"/>
</dbReference>
<dbReference type="InterPro" id="IPR013785">
    <property type="entry name" value="Aldolase_TIM"/>
</dbReference>
<dbReference type="AlphaFoldDB" id="A0A5A9G3X1"/>
<dbReference type="PANTHER" id="PTHR30246">
    <property type="entry name" value="2-KETO-3-DEOXY-6-PHOSPHOGLUCONATE ALDOLASE"/>
    <property type="match status" value="1"/>
</dbReference>
<evidence type="ECO:0000256" key="3">
    <source>
        <dbReference type="ARBA" id="ARBA00011233"/>
    </source>
</evidence>
<dbReference type="Gene3D" id="3.20.20.70">
    <property type="entry name" value="Aldolase class I"/>
    <property type="match status" value="1"/>
</dbReference>
<dbReference type="OrthoDB" id="7204076at2"/>
<dbReference type="PANTHER" id="PTHR30246:SF1">
    <property type="entry name" value="2-DEHYDRO-3-DEOXY-6-PHOSPHOGALACTONATE ALDOLASE-RELATED"/>
    <property type="match status" value="1"/>
</dbReference>
<gene>
    <name evidence="6" type="ORF">FZ942_32650</name>
</gene>
<dbReference type="RefSeq" id="WP_149235215.1">
    <property type="nucleotide sequence ID" value="NZ_JALJXJ010000009.1"/>
</dbReference>
<sequence>MTQLSLPARFDSAFAALPLVAILRGLTPAEAEPAGRALYDAGFRLIEVPLNSPDPFDSIAAIRNALPQDALVGAGTVLALDQVDQLANIGADLVVMPHADTAIIRAAKSRSMICVPGIATATEAFAALAAGADALKLFPAEQIVPPVVKALRAVVPHSVRLLPVGGITPDNMQPYRAAGAAGFGLGSALYSPGLPVTELAARAARFAQAWAADSAKR</sequence>
<evidence type="ECO:0000256" key="2">
    <source>
        <dbReference type="ARBA" id="ARBA00006906"/>
    </source>
</evidence>
<dbReference type="EC" id="4.1.2.21" evidence="6"/>
<dbReference type="SUPFAM" id="SSF51569">
    <property type="entry name" value="Aldolase"/>
    <property type="match status" value="1"/>
</dbReference>
<keyword evidence="4 6" id="KW-0456">Lyase</keyword>
<comment type="pathway">
    <text evidence="1">Carbohydrate acid metabolism.</text>
</comment>
<keyword evidence="7" id="KW-1185">Reference proteome</keyword>
<comment type="caution">
    <text evidence="6">The sequence shown here is derived from an EMBL/GenBank/DDBJ whole genome shotgun (WGS) entry which is preliminary data.</text>
</comment>
<evidence type="ECO:0000256" key="4">
    <source>
        <dbReference type="ARBA" id="ARBA00023239"/>
    </source>
</evidence>